<dbReference type="PANTHER" id="PTHR11741:SF0">
    <property type="entry name" value="ELONGATION FACTOR TS, MITOCHONDRIAL"/>
    <property type="match status" value="1"/>
</dbReference>
<dbReference type="FunFam" id="1.10.8.10:FF:000001">
    <property type="entry name" value="Elongation factor Ts"/>
    <property type="match status" value="1"/>
</dbReference>
<dbReference type="KEGG" id="deo:CAY53_10610"/>
<name>A0A2L1GQF8_9BACT</name>
<comment type="function">
    <text evidence="5">Associates with the EF-Tu.GDP complex and induces the exchange of GDP to GTP. It remains bound to the aminoacyl-tRNA.EF-Tu.GTP complex up to the GTP hydrolysis stage on the ribosome.</text>
</comment>
<comment type="similarity">
    <text evidence="1 5">Belongs to the EF-Ts family.</text>
</comment>
<evidence type="ECO:0000256" key="4">
    <source>
        <dbReference type="ARBA" id="ARBA00022917"/>
    </source>
</evidence>
<dbReference type="Gene3D" id="1.10.286.20">
    <property type="match status" value="1"/>
</dbReference>
<evidence type="ECO:0000256" key="5">
    <source>
        <dbReference type="HAMAP-Rule" id="MF_00050"/>
    </source>
</evidence>
<dbReference type="InterPro" id="IPR018101">
    <property type="entry name" value="Transl_elong_Ts_CS"/>
</dbReference>
<keyword evidence="4 5" id="KW-0648">Protein biosynthesis</keyword>
<keyword evidence="8" id="KW-1185">Reference proteome</keyword>
<dbReference type="Gene3D" id="1.10.8.10">
    <property type="entry name" value="DNA helicase RuvA subunit, C-terminal domain"/>
    <property type="match status" value="1"/>
</dbReference>
<feature type="domain" description="Translation elongation factor EFTs/EF1B dimerisation" evidence="6">
    <location>
        <begin position="66"/>
        <end position="283"/>
    </location>
</feature>
<dbReference type="InterPro" id="IPR009060">
    <property type="entry name" value="UBA-like_sf"/>
</dbReference>
<dbReference type="SUPFAM" id="SSF54713">
    <property type="entry name" value="Elongation factor Ts (EF-Ts), dimerisation domain"/>
    <property type="match status" value="2"/>
</dbReference>
<dbReference type="InterPro" id="IPR001816">
    <property type="entry name" value="Transl_elong_EFTs/EF1B"/>
</dbReference>
<dbReference type="AlphaFoldDB" id="A0A2L1GQF8"/>
<evidence type="ECO:0000259" key="6">
    <source>
        <dbReference type="Pfam" id="PF00889"/>
    </source>
</evidence>
<dbReference type="Proteomes" id="UP000239867">
    <property type="component" value="Chromosome"/>
</dbReference>
<accession>A0A2L1GQF8</accession>
<dbReference type="HAMAP" id="MF_00050">
    <property type="entry name" value="EF_Ts"/>
    <property type="match status" value="1"/>
</dbReference>
<proteinExistence type="inferred from homology"/>
<dbReference type="PROSITE" id="PS01126">
    <property type="entry name" value="EF_TS_1"/>
    <property type="match status" value="1"/>
</dbReference>
<sequence>MVKELREKTNAGMMDCKKALTETDGNMEKAVDLLRQKGLAVAAKRSGKEAKEGTIAAYVQADGRAGALVEVACETDFVAKTDDFRAFASGIAEHIAAAAPAPEKLLGQHFVKNERLTVQDALNELVVKMGESISVRKFSRYQLEGAGIVVDYIHAGGKLGVLVEAACDSAAASGTEAFRTTVRDIAMHIAATNPLALKREELSSELVQREREIYIKQALDSGKPQQIAEKMVMGKMEKYLSEICLLEQRFVKDDKLSVQDLLAQLGKQLGAKVTITRFTRYQIA</sequence>
<dbReference type="FunFam" id="1.10.286.20:FF:000001">
    <property type="entry name" value="Elongation factor Ts"/>
    <property type="match status" value="1"/>
</dbReference>
<evidence type="ECO:0000313" key="8">
    <source>
        <dbReference type="Proteomes" id="UP000239867"/>
    </source>
</evidence>
<evidence type="ECO:0000313" key="7">
    <source>
        <dbReference type="EMBL" id="AVD71864.1"/>
    </source>
</evidence>
<dbReference type="GO" id="GO:0005737">
    <property type="term" value="C:cytoplasm"/>
    <property type="evidence" value="ECO:0007669"/>
    <property type="project" value="UniProtKB-SubCell"/>
</dbReference>
<keyword evidence="3 5" id="KW-0251">Elongation factor</keyword>
<keyword evidence="5" id="KW-0963">Cytoplasm</keyword>
<dbReference type="OrthoDB" id="9808348at2"/>
<dbReference type="EMBL" id="CP021255">
    <property type="protein sequence ID" value="AVD71864.1"/>
    <property type="molecule type" value="Genomic_DNA"/>
</dbReference>
<organism evidence="7 8">
    <name type="scientific">Desulfobulbus oralis</name>
    <dbReference type="NCBI Taxonomy" id="1986146"/>
    <lineage>
        <taxon>Bacteria</taxon>
        <taxon>Pseudomonadati</taxon>
        <taxon>Thermodesulfobacteriota</taxon>
        <taxon>Desulfobulbia</taxon>
        <taxon>Desulfobulbales</taxon>
        <taxon>Desulfobulbaceae</taxon>
        <taxon>Desulfobulbus</taxon>
    </lineage>
</organism>
<dbReference type="SUPFAM" id="SSF46934">
    <property type="entry name" value="UBA-like"/>
    <property type="match status" value="1"/>
</dbReference>
<protein>
    <recommendedName>
        <fullName evidence="2 5">Elongation factor Ts</fullName>
        <shortName evidence="5">EF-Ts</shortName>
    </recommendedName>
</protein>
<dbReference type="InterPro" id="IPR036402">
    <property type="entry name" value="EF-Ts_dimer_sf"/>
</dbReference>
<dbReference type="Pfam" id="PF00889">
    <property type="entry name" value="EF_TS"/>
    <property type="match status" value="1"/>
</dbReference>
<evidence type="ECO:0000256" key="3">
    <source>
        <dbReference type="ARBA" id="ARBA00022768"/>
    </source>
</evidence>
<dbReference type="GO" id="GO:0003746">
    <property type="term" value="F:translation elongation factor activity"/>
    <property type="evidence" value="ECO:0007669"/>
    <property type="project" value="UniProtKB-UniRule"/>
</dbReference>
<comment type="subcellular location">
    <subcellularLocation>
        <location evidence="5">Cytoplasm</location>
    </subcellularLocation>
</comment>
<dbReference type="Gene3D" id="3.30.479.20">
    <property type="entry name" value="Elongation factor Ts, dimerisation domain"/>
    <property type="match status" value="2"/>
</dbReference>
<evidence type="ECO:0000256" key="1">
    <source>
        <dbReference type="ARBA" id="ARBA00005532"/>
    </source>
</evidence>
<dbReference type="CDD" id="cd14275">
    <property type="entry name" value="UBA_EF-Ts"/>
    <property type="match status" value="1"/>
</dbReference>
<dbReference type="InterPro" id="IPR014039">
    <property type="entry name" value="Transl_elong_EFTs/EF1B_dimer"/>
</dbReference>
<gene>
    <name evidence="5" type="primary">tsf</name>
    <name evidence="7" type="ORF">CAY53_10610</name>
</gene>
<evidence type="ECO:0000256" key="2">
    <source>
        <dbReference type="ARBA" id="ARBA00016956"/>
    </source>
</evidence>
<dbReference type="PANTHER" id="PTHR11741">
    <property type="entry name" value="ELONGATION FACTOR TS"/>
    <property type="match status" value="1"/>
</dbReference>
<dbReference type="NCBIfam" id="TIGR00116">
    <property type="entry name" value="tsf"/>
    <property type="match status" value="1"/>
</dbReference>
<feature type="region of interest" description="Involved in Mg(2+) ion dislocation from EF-Tu" evidence="5">
    <location>
        <begin position="75"/>
        <end position="78"/>
    </location>
</feature>
<reference evidence="7 8" key="1">
    <citation type="journal article" date="2018" name="MBio">
        <title>Insights into the evolution of host association through the isolation and characterization of a novel human periodontal pathobiont, Desulfobulbus oralis.</title>
        <authorList>
            <person name="Cross K.L."/>
            <person name="Chirania P."/>
            <person name="Xiong W."/>
            <person name="Beall C.J."/>
            <person name="Elkins J.G."/>
            <person name="Giannone R.J."/>
            <person name="Griffen A.L."/>
            <person name="Guss A.M."/>
            <person name="Hettich R.L."/>
            <person name="Joshi S.S."/>
            <person name="Mokrzan E.M."/>
            <person name="Martin R.K."/>
            <person name="Zhulin I.B."/>
            <person name="Leys E.J."/>
            <person name="Podar M."/>
        </authorList>
    </citation>
    <scope>NUCLEOTIDE SEQUENCE [LARGE SCALE GENOMIC DNA]</scope>
    <source>
        <strain evidence="7 8">ORNL</strain>
    </source>
</reference>